<dbReference type="AlphaFoldDB" id="A0A8T1Y858"/>
<reference evidence="1 2" key="1">
    <citation type="submission" date="2020-12" db="EMBL/GenBank/DDBJ databases">
        <title>Concerted genomic and epigenomic changes stabilize Arabidopsis allopolyploids.</title>
        <authorList>
            <person name="Chen Z."/>
        </authorList>
    </citation>
    <scope>NUCLEOTIDE SEQUENCE [LARGE SCALE GENOMIC DNA]</scope>
    <source>
        <strain evidence="1">Allo738</strain>
        <tissue evidence="1">Leaf</tissue>
    </source>
</reference>
<gene>
    <name evidence="1" type="ORF">ISN45_Aa07g031150</name>
</gene>
<evidence type="ECO:0000313" key="1">
    <source>
        <dbReference type="EMBL" id="KAG7543187.1"/>
    </source>
</evidence>
<organism evidence="1 2">
    <name type="scientific">Arabidopsis thaliana x Arabidopsis arenosa</name>
    <dbReference type="NCBI Taxonomy" id="1240361"/>
    <lineage>
        <taxon>Eukaryota</taxon>
        <taxon>Viridiplantae</taxon>
        <taxon>Streptophyta</taxon>
        <taxon>Embryophyta</taxon>
        <taxon>Tracheophyta</taxon>
        <taxon>Spermatophyta</taxon>
        <taxon>Magnoliopsida</taxon>
        <taxon>eudicotyledons</taxon>
        <taxon>Gunneridae</taxon>
        <taxon>Pentapetalae</taxon>
        <taxon>rosids</taxon>
        <taxon>malvids</taxon>
        <taxon>Brassicales</taxon>
        <taxon>Brassicaceae</taxon>
        <taxon>Camelineae</taxon>
        <taxon>Arabidopsis</taxon>
    </lineage>
</organism>
<accession>A0A8T1Y858</accession>
<proteinExistence type="predicted"/>
<keyword evidence="2" id="KW-1185">Reference proteome</keyword>
<comment type="caution">
    <text evidence="1">The sequence shown here is derived from an EMBL/GenBank/DDBJ whole genome shotgun (WGS) entry which is preliminary data.</text>
</comment>
<dbReference type="EMBL" id="JAEFBK010000012">
    <property type="protein sequence ID" value="KAG7543187.1"/>
    <property type="molecule type" value="Genomic_DNA"/>
</dbReference>
<name>A0A8T1Y858_9BRAS</name>
<sequence>MFEDIRRAQEEDTVRETISTIVQKLVYPHEYSGDNLQRDGHIENLESEKTSCERCSIYCWSLPSECVRPEVIHGIEDQPYGATRTNGEKEIMEMSTLEEPEPVSVTGSRDLPEGVEKCRDHNEAEMANFELFHGSHKEQSDTFEVNLHGS</sequence>
<protein>
    <submittedName>
        <fullName evidence="1">Uncharacterized protein</fullName>
    </submittedName>
</protein>
<evidence type="ECO:0000313" key="2">
    <source>
        <dbReference type="Proteomes" id="UP000694240"/>
    </source>
</evidence>
<dbReference type="Proteomes" id="UP000694240">
    <property type="component" value="Chromosome 12"/>
</dbReference>